<proteinExistence type="predicted"/>
<keyword evidence="1" id="KW-0472">Membrane</keyword>
<dbReference type="STRING" id="1198114.AciX9_1245"/>
<dbReference type="AlphaFoldDB" id="E8X543"/>
<dbReference type="RefSeq" id="WP_013579630.1">
    <property type="nucleotide sequence ID" value="NC_015064.1"/>
</dbReference>
<evidence type="ECO:0000313" key="2">
    <source>
        <dbReference type="EMBL" id="ADW68307.1"/>
    </source>
</evidence>
<dbReference type="PaxDb" id="1198114-AciX9_1245"/>
<dbReference type="HOGENOM" id="CLU_3168637_0_0_0"/>
<evidence type="ECO:0000256" key="1">
    <source>
        <dbReference type="SAM" id="Phobius"/>
    </source>
</evidence>
<dbReference type="Proteomes" id="UP000000343">
    <property type="component" value="Chromosome"/>
</dbReference>
<protein>
    <submittedName>
        <fullName evidence="2">Uncharacterized protein</fullName>
    </submittedName>
</protein>
<accession>E8X543</accession>
<dbReference type="EMBL" id="CP002480">
    <property type="protein sequence ID" value="ADW68307.1"/>
    <property type="molecule type" value="Genomic_DNA"/>
</dbReference>
<evidence type="ECO:0000313" key="3">
    <source>
        <dbReference type="Proteomes" id="UP000000343"/>
    </source>
</evidence>
<reference evidence="3" key="1">
    <citation type="submission" date="2011-01" db="EMBL/GenBank/DDBJ databases">
        <title>Complete sequence of chromosome of Acidobacterium sp. MP5ACTX9.</title>
        <authorList>
            <consortium name="US DOE Joint Genome Institute"/>
            <person name="Lucas S."/>
            <person name="Copeland A."/>
            <person name="Lapidus A."/>
            <person name="Cheng J.-F."/>
            <person name="Goodwin L."/>
            <person name="Pitluck S."/>
            <person name="Teshima H."/>
            <person name="Detter J.C."/>
            <person name="Han C."/>
            <person name="Tapia R."/>
            <person name="Land M."/>
            <person name="Hauser L."/>
            <person name="Kyrpides N."/>
            <person name="Ivanova N."/>
            <person name="Ovchinnikova G."/>
            <person name="Pagani I."/>
            <person name="Rawat S.R."/>
            <person name="Mannisto M."/>
            <person name="Haggblom M.M."/>
            <person name="Woyke T."/>
        </authorList>
    </citation>
    <scope>NUCLEOTIDE SEQUENCE [LARGE SCALE GENOMIC DNA]</scope>
    <source>
        <strain evidence="3">MP5ACTX9</strain>
    </source>
</reference>
<keyword evidence="1" id="KW-1133">Transmembrane helix</keyword>
<gene>
    <name evidence="2" type="ordered locus">AciX9_1245</name>
</gene>
<keyword evidence="1" id="KW-0812">Transmembrane</keyword>
<dbReference type="KEGG" id="acm:AciX9_1245"/>
<name>E8X543_GRATM</name>
<feature type="transmembrane region" description="Helical" evidence="1">
    <location>
        <begin position="17"/>
        <end position="38"/>
    </location>
</feature>
<sequence>MHLDRGFLNSMEGHHLIAAYALVVLIQGGYVGWIAYTWRKIGKPQNS</sequence>
<keyword evidence="3" id="KW-1185">Reference proteome</keyword>
<organism evidence="3">
    <name type="scientific">Granulicella tundricola (strain ATCC BAA-1859 / DSM 23138 / MP5ACTX9)</name>
    <dbReference type="NCBI Taxonomy" id="1198114"/>
    <lineage>
        <taxon>Bacteria</taxon>
        <taxon>Pseudomonadati</taxon>
        <taxon>Acidobacteriota</taxon>
        <taxon>Terriglobia</taxon>
        <taxon>Terriglobales</taxon>
        <taxon>Acidobacteriaceae</taxon>
        <taxon>Granulicella</taxon>
    </lineage>
</organism>